<evidence type="ECO:0000256" key="1">
    <source>
        <dbReference type="SAM" id="MobiDB-lite"/>
    </source>
</evidence>
<reference evidence="2" key="1">
    <citation type="submission" date="2020-02" db="EMBL/GenBank/DDBJ databases">
        <authorList>
            <person name="Meier V. D."/>
        </authorList>
    </citation>
    <scope>NUCLEOTIDE SEQUENCE</scope>
    <source>
        <strain evidence="2">AVDCRST_MAG90</strain>
    </source>
</reference>
<accession>A0A6J4KYE8</accession>
<sequence length="575" mass="63896">GRTEQGPNPAQRTLVRRERHARLRPSAAHATDGLSPRRVRRAARDRDRQHLERDEPLPHPSARARGGGEAWRVPGGRLSGRTSGAVAGRGHGEADHHDVPKPSRHGGRGTLAPAPDRRRGADGRLRQDHARPRDGRPLHGLAGDLLPRRPDAVGSLARRDGRGRHAHPEILGRIPRRPHHGRRLDRSRRHFDPLARHLQHHGHRLDHDLDRGDPGPDAARGDQHPGDGFRASTHGLALRRAHRRDGGGRPQARRDRHPGVGAKRGRDRCSARRLDQRRGASDRDRGPGRREPPARGLRRSGPAHARVGQRLSGRRISDGGPLFCRRPAGAPRAHQGPARSVLPHRQWAQPRGEHRDSPILGRRRDPSARQSGDIGGRARRAARQPLPGRRGDQALGRKPASSPAPRPRARLRQPRGLDAADRRSRARHRRDHDPGAARRRAGGGARHARMGRAADPQKTSGARRARPRSPLRRAHERHALRHLRAPHRAGVTCRGPFGPGANRRRDQSRRSGPPPRSAGRRRRTRPPPCRLARAAAAFFARLRRAVRASHHPGRPGLRFRFLGSRRADARTGDFL</sequence>
<dbReference type="EMBL" id="CADCUC010000163">
    <property type="protein sequence ID" value="CAA9317936.1"/>
    <property type="molecule type" value="Genomic_DNA"/>
</dbReference>
<dbReference type="EC" id="4.2.1.9" evidence="2"/>
<feature type="region of interest" description="Disordered" evidence="1">
    <location>
        <begin position="199"/>
        <end position="530"/>
    </location>
</feature>
<feature type="compositionally biased region" description="Basic and acidic residues" evidence="1">
    <location>
        <begin position="42"/>
        <end position="57"/>
    </location>
</feature>
<name>A0A6J4KYE8_9HYPH</name>
<feature type="non-terminal residue" evidence="2">
    <location>
        <position position="1"/>
    </location>
</feature>
<feature type="compositionally biased region" description="Basic residues" evidence="1">
    <location>
        <begin position="437"/>
        <end position="450"/>
    </location>
</feature>
<feature type="compositionally biased region" description="Basic residues" evidence="1">
    <location>
        <begin position="461"/>
        <end position="487"/>
    </location>
</feature>
<feature type="region of interest" description="Disordered" evidence="1">
    <location>
        <begin position="1"/>
        <end position="184"/>
    </location>
</feature>
<dbReference type="GO" id="GO:0004160">
    <property type="term" value="F:dihydroxy-acid dehydratase activity"/>
    <property type="evidence" value="ECO:0007669"/>
    <property type="project" value="UniProtKB-EC"/>
</dbReference>
<proteinExistence type="predicted"/>
<feature type="compositionally biased region" description="Basic and acidic residues" evidence="1">
    <location>
        <begin position="205"/>
        <end position="227"/>
    </location>
</feature>
<feature type="compositionally biased region" description="Basic residues" evidence="1">
    <location>
        <begin position="174"/>
        <end position="184"/>
    </location>
</feature>
<gene>
    <name evidence="2" type="ORF">AVDCRST_MAG90-851</name>
</gene>
<evidence type="ECO:0000313" key="2">
    <source>
        <dbReference type="EMBL" id="CAA9317936.1"/>
    </source>
</evidence>
<organism evidence="2">
    <name type="scientific">uncultured Microvirga sp</name>
    <dbReference type="NCBI Taxonomy" id="412392"/>
    <lineage>
        <taxon>Bacteria</taxon>
        <taxon>Pseudomonadati</taxon>
        <taxon>Pseudomonadota</taxon>
        <taxon>Alphaproteobacteria</taxon>
        <taxon>Hyphomicrobiales</taxon>
        <taxon>Methylobacteriaceae</taxon>
        <taxon>Microvirga</taxon>
        <taxon>environmental samples</taxon>
    </lineage>
</organism>
<feature type="compositionally biased region" description="Basic and acidic residues" evidence="1">
    <location>
        <begin position="115"/>
        <end position="137"/>
    </location>
</feature>
<feature type="compositionally biased region" description="Basic and acidic residues" evidence="1">
    <location>
        <begin position="90"/>
        <end position="101"/>
    </location>
</feature>
<feature type="non-terminal residue" evidence="2">
    <location>
        <position position="575"/>
    </location>
</feature>
<feature type="compositionally biased region" description="Polar residues" evidence="1">
    <location>
        <begin position="1"/>
        <end position="11"/>
    </location>
</feature>
<feature type="compositionally biased region" description="Basic and acidic residues" evidence="1">
    <location>
        <begin position="267"/>
        <end position="293"/>
    </location>
</feature>
<keyword evidence="2" id="KW-0456">Lyase</keyword>
<protein>
    <submittedName>
        <fullName evidence="2">Dihydroxy-acid dehydratase</fullName>
        <ecNumber evidence="2">4.2.1.9</ecNumber>
    </submittedName>
</protein>
<feature type="compositionally biased region" description="Basic and acidic residues" evidence="1">
    <location>
        <begin position="351"/>
        <end position="367"/>
    </location>
</feature>
<dbReference type="AlphaFoldDB" id="A0A6J4KYE8"/>